<accession>A0A9N8IZ63</accession>
<protein>
    <submittedName>
        <fullName evidence="1">Uncharacterized protein</fullName>
    </submittedName>
</protein>
<dbReference type="Proteomes" id="UP000533639">
    <property type="component" value="Unassembled WGS sequence"/>
</dbReference>
<keyword evidence="2" id="KW-1185">Reference proteome</keyword>
<name>A0A9N8IZ63_9FLAO</name>
<organism evidence="1 2">
    <name type="scientific">Flavobacterium panici</name>
    <dbReference type="NCBI Taxonomy" id="2654843"/>
    <lineage>
        <taxon>Bacteria</taxon>
        <taxon>Pseudomonadati</taxon>
        <taxon>Bacteroidota</taxon>
        <taxon>Flavobacteriia</taxon>
        <taxon>Flavobacteriales</taxon>
        <taxon>Flavobacteriaceae</taxon>
        <taxon>Flavobacterium</taxon>
    </lineage>
</organism>
<dbReference type="EMBL" id="CAIJDE010000017">
    <property type="protein sequence ID" value="CAC9972509.1"/>
    <property type="molecule type" value="Genomic_DNA"/>
</dbReference>
<proteinExistence type="predicted"/>
<gene>
    <name evidence="1" type="ORF">FLAPXU55_00185</name>
</gene>
<dbReference type="AlphaFoldDB" id="A0A9N8IZ63"/>
<evidence type="ECO:0000313" key="1">
    <source>
        <dbReference type="EMBL" id="CAC9972509.1"/>
    </source>
</evidence>
<evidence type="ECO:0000313" key="2">
    <source>
        <dbReference type="Proteomes" id="UP000533639"/>
    </source>
</evidence>
<comment type="caution">
    <text evidence="1">The sequence shown here is derived from an EMBL/GenBank/DDBJ whole genome shotgun (WGS) entry which is preliminary data.</text>
</comment>
<dbReference type="RefSeq" id="WP_053473065.1">
    <property type="nucleotide sequence ID" value="NZ_CP100437.1"/>
</dbReference>
<reference evidence="1 2" key="1">
    <citation type="submission" date="2020-06" db="EMBL/GenBank/DDBJ databases">
        <authorList>
            <person name="Criscuolo A."/>
        </authorList>
    </citation>
    <scope>NUCLEOTIDE SEQUENCE [LARGE SCALE GENOMIC DNA]</scope>
    <source>
        <strain evidence="1">PXU-55</strain>
    </source>
</reference>
<sequence>MEIRFQTKEESNKQQQDDFLKLSKAERFYSFLRLSERISRFPVKNKVDKNKDNFQIIIERKNKE</sequence>